<sequence length="208" mass="21917">MHRRVIKSLIPLVGAAALVAAPIALAAPASAAPVDPDENKTWFWENYLLEEEGILALCVNEGSPETPFVVPEIEDFFTDEQIDEVFGDVDDADLAYVLGVVKAGGGEDASEVVVEPEVGDKLAHSNKKDNSHVILCIAELEPEEPEEPEEETPGKPKPKPPVKGPVVETDRVSDSGSAAGLGLAAAATALVAGAGVIVVSRRRQGDHR</sequence>
<accession>A0ABP8K7S4</accession>
<feature type="region of interest" description="Disordered" evidence="1">
    <location>
        <begin position="141"/>
        <end position="176"/>
    </location>
</feature>
<evidence type="ECO:0000313" key="5">
    <source>
        <dbReference type="Proteomes" id="UP001500945"/>
    </source>
</evidence>
<evidence type="ECO:0008006" key="6">
    <source>
        <dbReference type="Google" id="ProtNLM"/>
    </source>
</evidence>
<keyword evidence="2" id="KW-1133">Transmembrane helix</keyword>
<keyword evidence="2" id="KW-0472">Membrane</keyword>
<feature type="chain" id="PRO_5046499796" description="LPXTG cell wall anchor domain-containing protein" evidence="3">
    <location>
        <begin position="27"/>
        <end position="208"/>
    </location>
</feature>
<dbReference type="Proteomes" id="UP001500945">
    <property type="component" value="Unassembled WGS sequence"/>
</dbReference>
<feature type="transmembrane region" description="Helical" evidence="2">
    <location>
        <begin position="178"/>
        <end position="199"/>
    </location>
</feature>
<evidence type="ECO:0000256" key="2">
    <source>
        <dbReference type="SAM" id="Phobius"/>
    </source>
</evidence>
<comment type="caution">
    <text evidence="4">The sequence shown here is derived from an EMBL/GenBank/DDBJ whole genome shotgun (WGS) entry which is preliminary data.</text>
</comment>
<proteinExistence type="predicted"/>
<keyword evidence="2" id="KW-0812">Transmembrane</keyword>
<feature type="compositionally biased region" description="Acidic residues" evidence="1">
    <location>
        <begin position="141"/>
        <end position="151"/>
    </location>
</feature>
<dbReference type="RefSeq" id="WP_345203399.1">
    <property type="nucleotide sequence ID" value="NZ_BAABGM010000007.1"/>
</dbReference>
<evidence type="ECO:0000313" key="4">
    <source>
        <dbReference type="EMBL" id="GAA4401807.1"/>
    </source>
</evidence>
<reference evidence="5" key="1">
    <citation type="journal article" date="2019" name="Int. J. Syst. Evol. Microbiol.">
        <title>The Global Catalogue of Microorganisms (GCM) 10K type strain sequencing project: providing services to taxonomists for standard genome sequencing and annotation.</title>
        <authorList>
            <consortium name="The Broad Institute Genomics Platform"/>
            <consortium name="The Broad Institute Genome Sequencing Center for Infectious Disease"/>
            <person name="Wu L."/>
            <person name="Ma J."/>
        </authorList>
    </citation>
    <scope>NUCLEOTIDE SEQUENCE [LARGE SCALE GENOMIC DNA]</scope>
    <source>
        <strain evidence="5">JCM 17809</strain>
    </source>
</reference>
<organism evidence="4 5">
    <name type="scientific">Fodinibacter luteus</name>
    <dbReference type="NCBI Taxonomy" id="552064"/>
    <lineage>
        <taxon>Bacteria</taxon>
        <taxon>Bacillati</taxon>
        <taxon>Actinomycetota</taxon>
        <taxon>Actinomycetes</taxon>
        <taxon>Micrococcales</taxon>
        <taxon>Intrasporangiaceae</taxon>
        <taxon>Fodinibacter (ex Wang et al. 2009)</taxon>
    </lineage>
</organism>
<name>A0ABP8K7S4_9MICO</name>
<keyword evidence="5" id="KW-1185">Reference proteome</keyword>
<protein>
    <recommendedName>
        <fullName evidence="6">LPXTG cell wall anchor domain-containing protein</fullName>
    </recommendedName>
</protein>
<gene>
    <name evidence="4" type="ORF">GCM10023168_11770</name>
</gene>
<dbReference type="EMBL" id="BAABGM010000007">
    <property type="protein sequence ID" value="GAA4401807.1"/>
    <property type="molecule type" value="Genomic_DNA"/>
</dbReference>
<evidence type="ECO:0000256" key="3">
    <source>
        <dbReference type="SAM" id="SignalP"/>
    </source>
</evidence>
<feature type="signal peptide" evidence="3">
    <location>
        <begin position="1"/>
        <end position="26"/>
    </location>
</feature>
<keyword evidence="3" id="KW-0732">Signal</keyword>
<evidence type="ECO:0000256" key="1">
    <source>
        <dbReference type="SAM" id="MobiDB-lite"/>
    </source>
</evidence>